<evidence type="ECO:0000256" key="1">
    <source>
        <dbReference type="SAM" id="SignalP"/>
    </source>
</evidence>
<organism evidence="2 3">
    <name type="scientific">Scheffersomyces spartinae</name>
    <dbReference type="NCBI Taxonomy" id="45513"/>
    <lineage>
        <taxon>Eukaryota</taxon>
        <taxon>Fungi</taxon>
        <taxon>Dikarya</taxon>
        <taxon>Ascomycota</taxon>
        <taxon>Saccharomycotina</taxon>
        <taxon>Pichiomycetes</taxon>
        <taxon>Debaryomycetaceae</taxon>
        <taxon>Scheffersomyces</taxon>
    </lineage>
</organism>
<keyword evidence="3" id="KW-1185">Reference proteome</keyword>
<feature type="chain" id="PRO_5040168264" evidence="1">
    <location>
        <begin position="26"/>
        <end position="87"/>
    </location>
</feature>
<accession>A0A9P7V9U2</accession>
<comment type="caution">
    <text evidence="2">The sequence shown here is derived from an EMBL/GenBank/DDBJ whole genome shotgun (WGS) entry which is preliminary data.</text>
</comment>
<proteinExistence type="predicted"/>
<dbReference type="RefSeq" id="XP_043049041.1">
    <property type="nucleotide sequence ID" value="XM_043191398.1"/>
</dbReference>
<dbReference type="Proteomes" id="UP000790833">
    <property type="component" value="Unassembled WGS sequence"/>
</dbReference>
<gene>
    <name evidence="2" type="ORF">KQ657_000560</name>
</gene>
<protein>
    <submittedName>
        <fullName evidence="2">Uncharacterized protein</fullName>
    </submittedName>
</protein>
<evidence type="ECO:0000313" key="2">
    <source>
        <dbReference type="EMBL" id="KAG7193493.1"/>
    </source>
</evidence>
<keyword evidence="1" id="KW-0732">Signal</keyword>
<feature type="signal peptide" evidence="1">
    <location>
        <begin position="1"/>
        <end position="25"/>
    </location>
</feature>
<dbReference type="OrthoDB" id="3565477at2759"/>
<evidence type="ECO:0000313" key="3">
    <source>
        <dbReference type="Proteomes" id="UP000790833"/>
    </source>
</evidence>
<dbReference type="GeneID" id="66113934"/>
<dbReference type="EMBL" id="JAHMUF010000011">
    <property type="protein sequence ID" value="KAG7193493.1"/>
    <property type="molecule type" value="Genomic_DNA"/>
</dbReference>
<reference evidence="2" key="1">
    <citation type="submission" date="2021-03" db="EMBL/GenBank/DDBJ databases">
        <authorList>
            <person name="Palmer J.M."/>
        </authorList>
    </citation>
    <scope>NUCLEOTIDE SEQUENCE</scope>
    <source>
        <strain evidence="2">ARV_011</strain>
    </source>
</reference>
<sequence>MFNLSLNMQFSSLTLIAASVAAVSAFNVTETNYSTQEVTISSCGPEVTDCPYTNKTVHNVTSTFEGAAAKPFAFGAAALAAGALLAL</sequence>
<name>A0A9P7V9U2_9ASCO</name>
<dbReference type="AlphaFoldDB" id="A0A9P7V9U2"/>